<evidence type="ECO:0000256" key="2">
    <source>
        <dbReference type="ARBA" id="ARBA00010231"/>
    </source>
</evidence>
<evidence type="ECO:0000256" key="5">
    <source>
        <dbReference type="ARBA" id="ARBA00022842"/>
    </source>
</evidence>
<evidence type="ECO:0000256" key="1">
    <source>
        <dbReference type="ARBA" id="ARBA00001946"/>
    </source>
</evidence>
<keyword evidence="3" id="KW-0597">Phosphoprotein</keyword>
<feature type="domain" description="Alpha-D-phosphohexomutase alpha/beta/alpha" evidence="7">
    <location>
        <begin position="53"/>
        <end position="189"/>
    </location>
</feature>
<accession>A0A381W400</accession>
<dbReference type="CDD" id="cd05799">
    <property type="entry name" value="PGM2"/>
    <property type="match status" value="1"/>
</dbReference>
<gene>
    <name evidence="10" type="ORF">METZ01_LOCUS99477</name>
</gene>
<evidence type="ECO:0000256" key="4">
    <source>
        <dbReference type="ARBA" id="ARBA00022723"/>
    </source>
</evidence>
<dbReference type="GO" id="GO:0006166">
    <property type="term" value="P:purine ribonucleoside salvage"/>
    <property type="evidence" value="ECO:0007669"/>
    <property type="project" value="TreeGrafter"/>
</dbReference>
<reference evidence="10" key="1">
    <citation type="submission" date="2018-05" db="EMBL/GenBank/DDBJ databases">
        <authorList>
            <person name="Lanie J.A."/>
            <person name="Ng W.-L."/>
            <person name="Kazmierczak K.M."/>
            <person name="Andrzejewski T.M."/>
            <person name="Davidsen T.M."/>
            <person name="Wayne K.J."/>
            <person name="Tettelin H."/>
            <person name="Glass J.I."/>
            <person name="Rusch D."/>
            <person name="Podicherti R."/>
            <person name="Tsui H.-C.T."/>
            <person name="Winkler M.E."/>
        </authorList>
    </citation>
    <scope>NUCLEOTIDE SEQUENCE</scope>
</reference>
<dbReference type="SUPFAM" id="SSF55957">
    <property type="entry name" value="Phosphoglucomutase, C-terminal domain"/>
    <property type="match status" value="1"/>
</dbReference>
<dbReference type="GO" id="GO:0005975">
    <property type="term" value="P:carbohydrate metabolic process"/>
    <property type="evidence" value="ECO:0007669"/>
    <property type="project" value="InterPro"/>
</dbReference>
<dbReference type="GO" id="GO:0008973">
    <property type="term" value="F:phosphopentomutase activity"/>
    <property type="evidence" value="ECO:0007669"/>
    <property type="project" value="TreeGrafter"/>
</dbReference>
<dbReference type="PROSITE" id="PS00710">
    <property type="entry name" value="PGM_PMM"/>
    <property type="match status" value="1"/>
</dbReference>
<comment type="similarity">
    <text evidence="2">Belongs to the phosphohexose mutase family.</text>
</comment>
<organism evidence="10">
    <name type="scientific">marine metagenome</name>
    <dbReference type="NCBI Taxonomy" id="408172"/>
    <lineage>
        <taxon>unclassified sequences</taxon>
        <taxon>metagenomes</taxon>
        <taxon>ecological metagenomes</taxon>
    </lineage>
</organism>
<feature type="domain" description="Alpha-D-phosphohexomutase alpha/beta/alpha" evidence="9">
    <location>
        <begin position="324"/>
        <end position="448"/>
    </location>
</feature>
<dbReference type="Gene3D" id="3.40.120.10">
    <property type="entry name" value="Alpha-D-Glucose-1,6-Bisphosphate, subunit A, domain 3"/>
    <property type="match status" value="3"/>
</dbReference>
<dbReference type="EMBL" id="UINC01010487">
    <property type="protein sequence ID" value="SVA46623.1"/>
    <property type="molecule type" value="Genomic_DNA"/>
</dbReference>
<dbReference type="InterPro" id="IPR016066">
    <property type="entry name" value="A-D-PHexomutase_CS"/>
</dbReference>
<evidence type="ECO:0000256" key="3">
    <source>
        <dbReference type="ARBA" id="ARBA00022553"/>
    </source>
</evidence>
<dbReference type="InterPro" id="IPR036900">
    <property type="entry name" value="A-D-PHexomutase_C_sf"/>
</dbReference>
<keyword evidence="5" id="KW-0460">Magnesium</keyword>
<keyword evidence="6" id="KW-0413">Isomerase</keyword>
<evidence type="ECO:0000259" key="9">
    <source>
        <dbReference type="Pfam" id="PF02880"/>
    </source>
</evidence>
<evidence type="ECO:0000256" key="6">
    <source>
        <dbReference type="ARBA" id="ARBA00023235"/>
    </source>
</evidence>
<sequence length="565" mass="64223">MNKEFTDLLEVSKKKANKWLDSDIDSKSKNEIIQLLHKKNQKLLLECFYKNLEFGTGGMRGIIGIGSNRVNKYTIGFATQGLSNYLNKKFQSNISVAIAYDSRKFSKEFAQYSAKVFSANNIKVYLFSELRPTPELSFAIRKLKCNCGIVITASHNPKEYNGYKVYWKDGGQITKPHDKLILNEINKLNNINQIKISKNNKNISLLNEKIDKEYIKKIKSLSLYNNSNSNLKIIYTPIHGAGITQVPNALKEFGFTKIIITKSQEKPDPNFSTVNSPNPEEYEALKEGIKDLKKNKADILLATDPDGDRVGVAIYDNNEIKLLNGNQLASLIVYYTLLKLKEKNKLPVNGFIAKTIVTTNLIEKIAADYKVNCYSTLTGFKNIAELIKKKKNEKFIAGGEESYGYLVGDFIRDKDAIISSAIICEIANWANSKNKNLNDILNDIYSKYGFYLEKLFTIKLEGIEGINSIHNIMENYRNNPPKNIYNLKVNKIIDYMKNNKNQAINNKSNVIQLITKNNSSITIRPSGTEPKIKFYFSLNSKDINNKKLLENLVNKEINLIAKQYA</sequence>
<evidence type="ECO:0008006" key="11">
    <source>
        <dbReference type="Google" id="ProtNLM"/>
    </source>
</evidence>
<dbReference type="PRINTS" id="PR00509">
    <property type="entry name" value="PGMPMM"/>
</dbReference>
<evidence type="ECO:0000259" key="7">
    <source>
        <dbReference type="Pfam" id="PF02878"/>
    </source>
</evidence>
<dbReference type="Pfam" id="PF02880">
    <property type="entry name" value="PGM_PMM_III"/>
    <property type="match status" value="1"/>
</dbReference>
<proteinExistence type="inferred from homology"/>
<dbReference type="AlphaFoldDB" id="A0A381W400"/>
<dbReference type="PANTHER" id="PTHR45745">
    <property type="entry name" value="PHOSPHOMANNOMUTASE 45A"/>
    <property type="match status" value="1"/>
</dbReference>
<dbReference type="GO" id="GO:0000287">
    <property type="term" value="F:magnesium ion binding"/>
    <property type="evidence" value="ECO:0007669"/>
    <property type="project" value="InterPro"/>
</dbReference>
<dbReference type="PANTHER" id="PTHR45745:SF1">
    <property type="entry name" value="PHOSPHOGLUCOMUTASE 2B-RELATED"/>
    <property type="match status" value="1"/>
</dbReference>
<dbReference type="InterPro" id="IPR005845">
    <property type="entry name" value="A-D-PHexomutase_a/b/a-II"/>
</dbReference>
<name>A0A381W400_9ZZZZ</name>
<dbReference type="SUPFAM" id="SSF53738">
    <property type="entry name" value="Phosphoglucomutase, first 3 domains"/>
    <property type="match status" value="3"/>
</dbReference>
<feature type="domain" description="Alpha-D-phosphohexomutase alpha/beta/alpha" evidence="8">
    <location>
        <begin position="212"/>
        <end position="317"/>
    </location>
</feature>
<dbReference type="Gene3D" id="3.30.310.50">
    <property type="entry name" value="Alpha-D-phosphohexomutase, C-terminal domain"/>
    <property type="match status" value="1"/>
</dbReference>
<comment type="cofactor">
    <cofactor evidence="1">
        <name>Mg(2+)</name>
        <dbReference type="ChEBI" id="CHEBI:18420"/>
    </cofactor>
</comment>
<dbReference type="InterPro" id="IPR005841">
    <property type="entry name" value="Alpha-D-phosphohexomutase_SF"/>
</dbReference>
<protein>
    <recommendedName>
        <fullName evidence="11">Phosphoglucomutase</fullName>
    </recommendedName>
</protein>
<dbReference type="InterPro" id="IPR005846">
    <property type="entry name" value="A-D-PHexomutase_a/b/a-III"/>
</dbReference>
<dbReference type="InterPro" id="IPR005844">
    <property type="entry name" value="A-D-PHexomutase_a/b/a-I"/>
</dbReference>
<evidence type="ECO:0000313" key="10">
    <source>
        <dbReference type="EMBL" id="SVA46623.1"/>
    </source>
</evidence>
<dbReference type="Pfam" id="PF02878">
    <property type="entry name" value="PGM_PMM_I"/>
    <property type="match status" value="1"/>
</dbReference>
<keyword evidence="4" id="KW-0479">Metal-binding</keyword>
<dbReference type="Pfam" id="PF02879">
    <property type="entry name" value="PGM_PMM_II"/>
    <property type="match status" value="1"/>
</dbReference>
<dbReference type="InterPro" id="IPR016055">
    <property type="entry name" value="A-D-PHexomutase_a/b/a-I/II/III"/>
</dbReference>
<evidence type="ECO:0000259" key="8">
    <source>
        <dbReference type="Pfam" id="PF02879"/>
    </source>
</evidence>